<dbReference type="AlphaFoldDB" id="A0ABD6DQY2"/>
<sequence length="59" mass="6628">MIGTVTAVKGNRLHVKPDTGLTGNIRQMLGWEGDEEEYELRHDAVDKISGNEIHLKKNI</sequence>
<proteinExistence type="predicted"/>
<organism evidence="1 2">
    <name type="scientific">Haloarchaeobius litoreus</name>
    <dbReference type="NCBI Taxonomy" id="755306"/>
    <lineage>
        <taxon>Archaea</taxon>
        <taxon>Methanobacteriati</taxon>
        <taxon>Methanobacteriota</taxon>
        <taxon>Stenosarchaea group</taxon>
        <taxon>Halobacteria</taxon>
        <taxon>Halobacteriales</taxon>
        <taxon>Halorubellaceae</taxon>
        <taxon>Haloarchaeobius</taxon>
    </lineage>
</organism>
<dbReference type="RefSeq" id="WP_256401719.1">
    <property type="nucleotide sequence ID" value="NZ_JANHJR010000004.1"/>
</dbReference>
<reference evidence="1 2" key="1">
    <citation type="journal article" date="2019" name="Int. J. Syst. Evol. Microbiol.">
        <title>The Global Catalogue of Microorganisms (GCM) 10K type strain sequencing project: providing services to taxonomists for standard genome sequencing and annotation.</title>
        <authorList>
            <consortium name="The Broad Institute Genomics Platform"/>
            <consortium name="The Broad Institute Genome Sequencing Center for Infectious Disease"/>
            <person name="Wu L."/>
            <person name="Ma J."/>
        </authorList>
    </citation>
    <scope>NUCLEOTIDE SEQUENCE [LARGE SCALE GENOMIC DNA]</scope>
    <source>
        <strain evidence="1 2">CGMCC 1.10390</strain>
    </source>
</reference>
<comment type="caution">
    <text evidence="1">The sequence shown here is derived from an EMBL/GenBank/DDBJ whole genome shotgun (WGS) entry which is preliminary data.</text>
</comment>
<keyword evidence="2" id="KW-1185">Reference proteome</keyword>
<evidence type="ECO:0008006" key="3">
    <source>
        <dbReference type="Google" id="ProtNLM"/>
    </source>
</evidence>
<accession>A0ABD6DQY2</accession>
<name>A0ABD6DQY2_9EURY</name>
<gene>
    <name evidence="1" type="ORF">ACFSBL_19085</name>
</gene>
<dbReference type="EMBL" id="JBHUDO010000004">
    <property type="protein sequence ID" value="MFD1647802.1"/>
    <property type="molecule type" value="Genomic_DNA"/>
</dbReference>
<dbReference type="Proteomes" id="UP001597034">
    <property type="component" value="Unassembled WGS sequence"/>
</dbReference>
<protein>
    <recommendedName>
        <fullName evidence="3">DUF2171 domain-containing protein</fullName>
    </recommendedName>
</protein>
<evidence type="ECO:0000313" key="2">
    <source>
        <dbReference type="Proteomes" id="UP001597034"/>
    </source>
</evidence>
<evidence type="ECO:0000313" key="1">
    <source>
        <dbReference type="EMBL" id="MFD1647802.1"/>
    </source>
</evidence>